<dbReference type="Pfam" id="PF12833">
    <property type="entry name" value="HTH_18"/>
    <property type="match status" value="1"/>
</dbReference>
<dbReference type="Gene3D" id="3.40.50.880">
    <property type="match status" value="1"/>
</dbReference>
<dbReference type="AlphaFoldDB" id="A0A081NH22"/>
<dbReference type="SMART" id="SM00342">
    <property type="entry name" value="HTH_ARAC"/>
    <property type="match status" value="1"/>
</dbReference>
<dbReference type="eggNOG" id="COG4977">
    <property type="taxonomic scope" value="Bacteria"/>
</dbReference>
<dbReference type="RefSeq" id="WP_081869734.1">
    <property type="nucleotide sequence ID" value="NZ_JOKH01000002.1"/>
</dbReference>
<dbReference type="Gene3D" id="1.10.10.60">
    <property type="entry name" value="Homeodomain-like"/>
    <property type="match status" value="2"/>
</dbReference>
<proteinExistence type="predicted"/>
<evidence type="ECO:0000259" key="4">
    <source>
        <dbReference type="PROSITE" id="PS01124"/>
    </source>
</evidence>
<evidence type="ECO:0000256" key="1">
    <source>
        <dbReference type="ARBA" id="ARBA00023015"/>
    </source>
</evidence>
<keyword evidence="2" id="KW-0238">DNA-binding</keyword>
<keyword evidence="1" id="KW-0805">Transcription regulation</keyword>
<dbReference type="PANTHER" id="PTHR43130">
    <property type="entry name" value="ARAC-FAMILY TRANSCRIPTIONAL REGULATOR"/>
    <property type="match status" value="1"/>
</dbReference>
<dbReference type="InterPro" id="IPR018062">
    <property type="entry name" value="HTH_AraC-typ_CS"/>
</dbReference>
<evidence type="ECO:0000313" key="5">
    <source>
        <dbReference type="EMBL" id="KEQ17745.1"/>
    </source>
</evidence>
<gene>
    <name evidence="5" type="ORF">GZ78_08665</name>
</gene>
<reference evidence="5 6" key="1">
    <citation type="submission" date="2014-06" db="EMBL/GenBank/DDBJ databases">
        <title>Whole Genome Sequences of Three Symbiotic Endozoicomonas Bacteria.</title>
        <authorList>
            <person name="Neave M.J."/>
            <person name="Apprill A."/>
            <person name="Voolstra C.R."/>
        </authorList>
    </citation>
    <scope>NUCLEOTIDE SEQUENCE [LARGE SCALE GENOMIC DNA]</scope>
    <source>
        <strain evidence="5 6">DSM 25634</strain>
    </source>
</reference>
<evidence type="ECO:0000256" key="2">
    <source>
        <dbReference type="ARBA" id="ARBA00023125"/>
    </source>
</evidence>
<protein>
    <recommendedName>
        <fullName evidence="4">HTH araC/xylS-type domain-containing protein</fullName>
    </recommendedName>
</protein>
<evidence type="ECO:0000256" key="3">
    <source>
        <dbReference type="ARBA" id="ARBA00023163"/>
    </source>
</evidence>
<dbReference type="InterPro" id="IPR029062">
    <property type="entry name" value="Class_I_gatase-like"/>
</dbReference>
<dbReference type="STRING" id="1137799.GZ78_08665"/>
<dbReference type="OrthoDB" id="6057514at2"/>
<dbReference type="SUPFAM" id="SSF46689">
    <property type="entry name" value="Homeodomain-like"/>
    <property type="match status" value="2"/>
</dbReference>
<evidence type="ECO:0000313" key="6">
    <source>
        <dbReference type="Proteomes" id="UP000028073"/>
    </source>
</evidence>
<dbReference type="Proteomes" id="UP000028073">
    <property type="component" value="Unassembled WGS sequence"/>
</dbReference>
<accession>A0A081NH22</accession>
<dbReference type="SUPFAM" id="SSF52317">
    <property type="entry name" value="Class I glutamine amidotransferase-like"/>
    <property type="match status" value="1"/>
</dbReference>
<keyword evidence="3" id="KW-0804">Transcription</keyword>
<dbReference type="PANTHER" id="PTHR43130:SF11">
    <property type="entry name" value="TRANSCRIPTIONAL REGULATORY PROTEIN"/>
    <property type="match status" value="1"/>
</dbReference>
<sequence length="340" mass="38763">MGITLVQNTLSLNRVLIPLLDHMLSTSISLPLEMIHAGVTYSRLNHQDSNVEVCFCAERLDPVTSMGGIPLTPEVTFSETGPGDLIIVPGLWRNPLPVARQSKALVQWLKYQHQQGATFCVAATGVTFMAETGLLDHQPAATHWYFLERLKRNYPDVDFKPHHLITRSGRIFCAGSVNSVADLMVHLISQSMGEQIAHKVEQQFSHEIRRPLDQILFAEDHTTAHNDEVVIQLQEWIRQHYCEDIDMDNLIEASGLTRRTLHRRFKEATGFSPTTYIQRMRLTLASDLLKSTDLSIREVAYQAGYTDPDYFSRLFQKHFQLTPSDFKRSVRGKLFYLESP</sequence>
<dbReference type="PROSITE" id="PS00041">
    <property type="entry name" value="HTH_ARAC_FAMILY_1"/>
    <property type="match status" value="1"/>
</dbReference>
<organism evidence="5 6">
    <name type="scientific">Endozoicomonas numazuensis</name>
    <dbReference type="NCBI Taxonomy" id="1137799"/>
    <lineage>
        <taxon>Bacteria</taxon>
        <taxon>Pseudomonadati</taxon>
        <taxon>Pseudomonadota</taxon>
        <taxon>Gammaproteobacteria</taxon>
        <taxon>Oceanospirillales</taxon>
        <taxon>Endozoicomonadaceae</taxon>
        <taxon>Endozoicomonas</taxon>
    </lineage>
</organism>
<dbReference type="InterPro" id="IPR052158">
    <property type="entry name" value="INH-QAR"/>
</dbReference>
<dbReference type="Pfam" id="PF01965">
    <property type="entry name" value="DJ-1_PfpI"/>
    <property type="match status" value="1"/>
</dbReference>
<dbReference type="GO" id="GO:0003700">
    <property type="term" value="F:DNA-binding transcription factor activity"/>
    <property type="evidence" value="ECO:0007669"/>
    <property type="project" value="InterPro"/>
</dbReference>
<name>A0A081NH22_9GAMM</name>
<dbReference type="InterPro" id="IPR009057">
    <property type="entry name" value="Homeodomain-like_sf"/>
</dbReference>
<dbReference type="GO" id="GO:0043565">
    <property type="term" value="F:sequence-specific DNA binding"/>
    <property type="evidence" value="ECO:0007669"/>
    <property type="project" value="InterPro"/>
</dbReference>
<dbReference type="InterPro" id="IPR018060">
    <property type="entry name" value="HTH_AraC"/>
</dbReference>
<dbReference type="InterPro" id="IPR002818">
    <property type="entry name" value="DJ-1/PfpI"/>
</dbReference>
<dbReference type="InterPro" id="IPR020449">
    <property type="entry name" value="Tscrpt_reg_AraC-type_HTH"/>
</dbReference>
<dbReference type="EMBL" id="JOKH01000002">
    <property type="protein sequence ID" value="KEQ17745.1"/>
    <property type="molecule type" value="Genomic_DNA"/>
</dbReference>
<keyword evidence="6" id="KW-1185">Reference proteome</keyword>
<dbReference type="PROSITE" id="PS01124">
    <property type="entry name" value="HTH_ARAC_FAMILY_2"/>
    <property type="match status" value="1"/>
</dbReference>
<feature type="domain" description="HTH araC/xylS-type" evidence="4">
    <location>
        <begin position="231"/>
        <end position="329"/>
    </location>
</feature>
<comment type="caution">
    <text evidence="5">The sequence shown here is derived from an EMBL/GenBank/DDBJ whole genome shotgun (WGS) entry which is preliminary data.</text>
</comment>
<dbReference type="PRINTS" id="PR00032">
    <property type="entry name" value="HTHARAC"/>
</dbReference>